<feature type="compositionally biased region" description="Basic and acidic residues" evidence="1">
    <location>
        <begin position="91"/>
        <end position="101"/>
    </location>
</feature>
<accession>A0AA38NWL0</accession>
<feature type="compositionally biased region" description="Basic and acidic residues" evidence="1">
    <location>
        <begin position="37"/>
        <end position="46"/>
    </location>
</feature>
<protein>
    <recommendedName>
        <fullName evidence="2">DH domain-containing protein</fullName>
    </recommendedName>
</protein>
<proteinExistence type="predicted"/>
<reference evidence="3" key="1">
    <citation type="submission" date="2022-08" db="EMBL/GenBank/DDBJ databases">
        <authorList>
            <consortium name="DOE Joint Genome Institute"/>
            <person name="Min B."/>
            <person name="Riley R."/>
            <person name="Sierra-Patev S."/>
            <person name="Naranjo-Ortiz M."/>
            <person name="Looney B."/>
            <person name="Konkel Z."/>
            <person name="Slot J.C."/>
            <person name="Sakamoto Y."/>
            <person name="Steenwyk J.L."/>
            <person name="Rokas A."/>
            <person name="Carro J."/>
            <person name="Camarero S."/>
            <person name="Ferreira P."/>
            <person name="Molpeceres G."/>
            <person name="Ruiz-Duenas F.J."/>
            <person name="Serrano A."/>
            <person name="Henrissat B."/>
            <person name="Drula E."/>
            <person name="Hughes K.W."/>
            <person name="Mata J.L."/>
            <person name="Ishikawa N.K."/>
            <person name="Vargas-Isla R."/>
            <person name="Ushijima S."/>
            <person name="Smith C.A."/>
            <person name="Ahrendt S."/>
            <person name="Andreopoulos W."/>
            <person name="He G."/>
            <person name="Labutti K."/>
            <person name="Lipzen A."/>
            <person name="Ng V."/>
            <person name="Sandor L."/>
            <person name="Barry K."/>
            <person name="Martinez A.T."/>
            <person name="Xiao Y."/>
            <person name="Gibbons J.G."/>
            <person name="Terashima K."/>
            <person name="Hibbett D.S."/>
            <person name="Grigoriev I.V."/>
        </authorList>
    </citation>
    <scope>NUCLEOTIDE SEQUENCE</scope>
    <source>
        <strain evidence="3">TFB9207</strain>
    </source>
</reference>
<feature type="region of interest" description="Disordered" evidence="1">
    <location>
        <begin position="1"/>
        <end position="101"/>
    </location>
</feature>
<dbReference type="EMBL" id="MU807183">
    <property type="protein sequence ID" value="KAJ3831880.1"/>
    <property type="molecule type" value="Genomic_DNA"/>
</dbReference>
<evidence type="ECO:0000313" key="4">
    <source>
        <dbReference type="Proteomes" id="UP001163846"/>
    </source>
</evidence>
<dbReference type="Gene3D" id="1.20.900.10">
    <property type="entry name" value="Dbl homology (DH) domain"/>
    <property type="match status" value="1"/>
</dbReference>
<evidence type="ECO:0000256" key="1">
    <source>
        <dbReference type="SAM" id="MobiDB-lite"/>
    </source>
</evidence>
<dbReference type="AlphaFoldDB" id="A0AA38NWL0"/>
<dbReference type="Pfam" id="PF00621">
    <property type="entry name" value="RhoGEF"/>
    <property type="match status" value="1"/>
</dbReference>
<dbReference type="SUPFAM" id="SSF48065">
    <property type="entry name" value="DBL homology domain (DH-domain)"/>
    <property type="match status" value="2"/>
</dbReference>
<dbReference type="Proteomes" id="UP001163846">
    <property type="component" value="Unassembled WGS sequence"/>
</dbReference>
<evidence type="ECO:0000259" key="2">
    <source>
        <dbReference type="PROSITE" id="PS50010"/>
    </source>
</evidence>
<dbReference type="InterPro" id="IPR035899">
    <property type="entry name" value="DBL_dom_sf"/>
</dbReference>
<feature type="compositionally biased region" description="Polar residues" evidence="1">
    <location>
        <begin position="171"/>
        <end position="181"/>
    </location>
</feature>
<feature type="domain" description="DH" evidence="2">
    <location>
        <begin position="490"/>
        <end position="542"/>
    </location>
</feature>
<dbReference type="InterPro" id="IPR000219">
    <property type="entry name" value="DH_dom"/>
</dbReference>
<comment type="caution">
    <text evidence="3">The sequence shown here is derived from an EMBL/GenBank/DDBJ whole genome shotgun (WGS) entry which is preliminary data.</text>
</comment>
<dbReference type="GO" id="GO:0005085">
    <property type="term" value="F:guanyl-nucleotide exchange factor activity"/>
    <property type="evidence" value="ECO:0007669"/>
    <property type="project" value="InterPro"/>
</dbReference>
<evidence type="ECO:0000313" key="3">
    <source>
        <dbReference type="EMBL" id="KAJ3831880.1"/>
    </source>
</evidence>
<sequence>MLTLRLDNASPSLPSGPNVPPLSRGRSMSIRPVNTLRRRDTSHESSARMGRLRLQRMNSLPSIPSATLFSPSEPILNGPDSQKGSAVENGPLEKGEERNHTPFRARTDASVRERNTKAFASLAWTGTLPSALPSSFPISNTDLSSSAHPMSWTLTSACRSTWSLIGSSEPSTTLLNPASATNDDDSLPLLRSDLTPVSDLDERHQRRRWTLAMIITDDQISDEKLVDKLERMMVGSSGEQSSGWSMNTGLCSPLSPVPFSAAIPSSNVCGSPHDELEMDTDKLYPGHGDHSDTDVSYSASSTKAICSPSSNNHHSQSTIWRTARRTLLICRELVLTERSYLSYLRLMFSQESTTPSSPLLLVYLPALILASERFLSQIENNPSAAGVAGAFLSCGEELESAFVGWCGVIGELFAGPCNAPSIRRARTSGGSVGWEKNRHKEISGSKQGVSWGKKIRFIRSRSWSMSKRAGNVLVGINKDSKGGAGNSTHSFRELAILPIQRVTRYTLLFRDLTSFTPTSPSRETVLMAYDLALELAQKCDRAQGNLTFYHECR</sequence>
<feature type="compositionally biased region" description="Polar residues" evidence="1">
    <location>
        <begin position="56"/>
        <end position="70"/>
    </location>
</feature>
<gene>
    <name evidence="3" type="ORF">F5878DRAFT_571039</name>
</gene>
<feature type="non-terminal residue" evidence="3">
    <location>
        <position position="553"/>
    </location>
</feature>
<feature type="region of interest" description="Disordered" evidence="1">
    <location>
        <begin position="171"/>
        <end position="192"/>
    </location>
</feature>
<organism evidence="3 4">
    <name type="scientific">Lentinula raphanica</name>
    <dbReference type="NCBI Taxonomy" id="153919"/>
    <lineage>
        <taxon>Eukaryota</taxon>
        <taxon>Fungi</taxon>
        <taxon>Dikarya</taxon>
        <taxon>Basidiomycota</taxon>
        <taxon>Agaricomycotina</taxon>
        <taxon>Agaricomycetes</taxon>
        <taxon>Agaricomycetidae</taxon>
        <taxon>Agaricales</taxon>
        <taxon>Marasmiineae</taxon>
        <taxon>Omphalotaceae</taxon>
        <taxon>Lentinula</taxon>
    </lineage>
</organism>
<name>A0AA38NWL0_9AGAR</name>
<dbReference type="PROSITE" id="PS50010">
    <property type="entry name" value="DH_2"/>
    <property type="match status" value="1"/>
</dbReference>
<keyword evidence="4" id="KW-1185">Reference proteome</keyword>